<dbReference type="EMBL" id="JXBC01000002">
    <property type="protein sequence ID" value="KIU12686.1"/>
    <property type="molecule type" value="Genomic_DNA"/>
</dbReference>
<dbReference type="PATRIC" id="fig|1423.173.peg.1566"/>
<organism evidence="1 3">
    <name type="scientific">Bacillus subtilis</name>
    <dbReference type="NCBI Taxonomy" id="1423"/>
    <lineage>
        <taxon>Bacteria</taxon>
        <taxon>Bacillati</taxon>
        <taxon>Bacillota</taxon>
        <taxon>Bacilli</taxon>
        <taxon>Bacillales</taxon>
        <taxon>Bacillaceae</taxon>
        <taxon>Bacillus</taxon>
    </lineage>
</organism>
<name>A0A0C3H6V3_BACIU</name>
<accession>A0A0C3H6V3</accession>
<evidence type="ECO:0000313" key="2">
    <source>
        <dbReference type="EMBL" id="KZD91056.1"/>
    </source>
</evidence>
<proteinExistence type="predicted"/>
<comment type="caution">
    <text evidence="1">The sequence shown here is derived from an EMBL/GenBank/DDBJ whole genome shotgun (WGS) entry which is preliminary data.</text>
</comment>
<reference evidence="2 4" key="2">
    <citation type="submission" date="2015-09" db="EMBL/GenBank/DDBJ databases">
        <title>Spore heat resistance.</title>
        <authorList>
            <person name="Boekhorst J."/>
            <person name="Berendsen E.M."/>
            <person name="Wells-Bennik M.H."/>
            <person name="Kuipers O.P."/>
        </authorList>
    </citation>
    <scope>NUCLEOTIDE SEQUENCE [LARGE SCALE GENOMIC DNA]</scope>
    <source>
        <strain evidence="2 4">B4122</strain>
    </source>
</reference>
<dbReference type="EMBL" id="LJZV01000013">
    <property type="protein sequence ID" value="KZD91056.1"/>
    <property type="molecule type" value="Genomic_DNA"/>
</dbReference>
<protein>
    <submittedName>
        <fullName evidence="1">Uncharacterized protein</fullName>
    </submittedName>
</protein>
<gene>
    <name evidence="2" type="ORF">B4122_2645</name>
    <name evidence="1" type="ORF">SC09_Contig19orf01227</name>
</gene>
<dbReference type="Proteomes" id="UP000032247">
    <property type="component" value="Unassembled WGS sequence"/>
</dbReference>
<evidence type="ECO:0000313" key="1">
    <source>
        <dbReference type="EMBL" id="KIU12686.1"/>
    </source>
</evidence>
<evidence type="ECO:0000313" key="4">
    <source>
        <dbReference type="Proteomes" id="UP000076442"/>
    </source>
</evidence>
<sequence>MFFYMEKAHLLYSPVFPFDHKMKGSLTTRDPVYTKKVNV</sequence>
<evidence type="ECO:0000313" key="3">
    <source>
        <dbReference type="Proteomes" id="UP000032247"/>
    </source>
</evidence>
<dbReference type="AlphaFoldDB" id="A0A0C3H6V3"/>
<reference evidence="1 3" key="1">
    <citation type="submission" date="2014-12" db="EMBL/GenBank/DDBJ databases">
        <title>Comparative genome analysis of Bacillus coagulans HM-08, Clostridium butyricum HM-68, Bacillus subtilis HM-66 and Bacillus licheniformis BL-09.</title>
        <authorList>
            <person name="Zhang H."/>
        </authorList>
    </citation>
    <scope>NUCLEOTIDE SEQUENCE [LARGE SCALE GENOMIC DNA]</scope>
    <source>
        <strain evidence="1 3">HM-66</strain>
    </source>
</reference>
<dbReference type="Proteomes" id="UP000076442">
    <property type="component" value="Unassembled WGS sequence"/>
</dbReference>